<dbReference type="PIRSF" id="PIRSF000109">
    <property type="entry name" value="6PGD"/>
    <property type="match status" value="1"/>
</dbReference>
<evidence type="ECO:0000313" key="15">
    <source>
        <dbReference type="EMBL" id="GGW77022.1"/>
    </source>
</evidence>
<reference evidence="15" key="2">
    <citation type="submission" date="2020-09" db="EMBL/GenBank/DDBJ databases">
        <authorList>
            <person name="Sun Q."/>
            <person name="Kim S."/>
        </authorList>
    </citation>
    <scope>NUCLEOTIDE SEQUENCE</scope>
    <source>
        <strain evidence="15">KCTC 22164</strain>
    </source>
</reference>
<dbReference type="PANTHER" id="PTHR11811">
    <property type="entry name" value="6-PHOSPHOGLUCONATE DEHYDROGENASE"/>
    <property type="match status" value="1"/>
</dbReference>
<feature type="binding site" description="in other chain" evidence="12">
    <location>
        <position position="333"/>
    </location>
    <ligand>
        <name>substrate</name>
        <note>ligand shared between dimeric partners</note>
    </ligand>
</feature>
<dbReference type="InterPro" id="IPR008927">
    <property type="entry name" value="6-PGluconate_DH-like_C_sf"/>
</dbReference>
<comment type="pathway">
    <text evidence="2 13">Carbohydrate degradation; pentose phosphate pathway; D-ribulose 5-phosphate from D-glucose 6-phosphate (oxidative stage): step 3/3.</text>
</comment>
<feature type="binding site" description="in other chain" evidence="12">
    <location>
        <position position="131"/>
    </location>
    <ligand>
        <name>substrate</name>
        <note>ligand shared between dimeric partners</note>
    </ligand>
</feature>
<dbReference type="GO" id="GO:0006098">
    <property type="term" value="P:pentose-phosphate shunt"/>
    <property type="evidence" value="ECO:0007669"/>
    <property type="project" value="UniProtKB-KW"/>
</dbReference>
<feature type="binding site" evidence="12">
    <location>
        <position position="499"/>
    </location>
    <ligand>
        <name>substrate</name>
        <note>ligand shared between dimeric partners</note>
    </ligand>
</feature>
<feature type="active site" description="Proton donor" evidence="11">
    <location>
        <position position="235"/>
    </location>
</feature>
<dbReference type="InterPro" id="IPR006114">
    <property type="entry name" value="6PGDH_C"/>
</dbReference>
<comment type="function">
    <text evidence="1">Catalyzes the oxidative decarboxylation of 6-phosphogluconate to ribulose 5-phosphate and CO(2), with concomitant reduction of NADP to NADPH.</text>
</comment>
<evidence type="ECO:0000256" key="11">
    <source>
        <dbReference type="PIRSR" id="PIRSR000109-1"/>
    </source>
</evidence>
<evidence type="ECO:0000256" key="5">
    <source>
        <dbReference type="ARBA" id="ARBA00013011"/>
    </source>
</evidence>
<feature type="binding site" description="in other chain" evidence="12">
    <location>
        <position position="236"/>
    </location>
    <ligand>
        <name>substrate</name>
        <note>ligand shared between dimeric partners</note>
    </ligand>
</feature>
<organism evidence="15 16">
    <name type="scientific">Alteromonas halophila</name>
    <dbReference type="NCBI Taxonomy" id="516698"/>
    <lineage>
        <taxon>Bacteria</taxon>
        <taxon>Pseudomonadati</taxon>
        <taxon>Pseudomonadota</taxon>
        <taxon>Gammaproteobacteria</taxon>
        <taxon>Alteromonadales</taxon>
        <taxon>Alteromonadaceae</taxon>
        <taxon>Alteromonas/Salinimonas group</taxon>
        <taxon>Alteromonas</taxon>
    </lineage>
</organism>
<comment type="caution">
    <text evidence="15">The sequence shown here is derived from an EMBL/GenBank/DDBJ whole genome shotgun (WGS) entry which is preliminary data.</text>
</comment>
<dbReference type="PROSITE" id="PS00461">
    <property type="entry name" value="6PGD"/>
    <property type="match status" value="1"/>
</dbReference>
<feature type="binding site" evidence="12">
    <location>
        <position position="493"/>
    </location>
    <ligand>
        <name>substrate</name>
        <note>ligand shared between dimeric partners</note>
    </ligand>
</feature>
<dbReference type="SUPFAM" id="SSF48179">
    <property type="entry name" value="6-phosphogluconate dehydrogenase C-terminal domain-like"/>
    <property type="match status" value="1"/>
</dbReference>
<gene>
    <name evidence="15" type="primary">gnd</name>
    <name evidence="15" type="ORF">GCM10007391_07400</name>
</gene>
<evidence type="ECO:0000256" key="12">
    <source>
        <dbReference type="PIRSR" id="PIRSR000109-2"/>
    </source>
</evidence>
<accession>A0A918MWS5</accession>
<dbReference type="InterPro" id="IPR006184">
    <property type="entry name" value="6PGdom_BS"/>
</dbReference>
<dbReference type="GO" id="GO:0050661">
    <property type="term" value="F:NADP binding"/>
    <property type="evidence" value="ECO:0007669"/>
    <property type="project" value="InterPro"/>
</dbReference>
<evidence type="ECO:0000256" key="3">
    <source>
        <dbReference type="ARBA" id="ARBA00008419"/>
    </source>
</evidence>
<dbReference type="InterPro" id="IPR006183">
    <property type="entry name" value="Pgluconate_DH"/>
</dbReference>
<dbReference type="SUPFAM" id="SSF51735">
    <property type="entry name" value="NAD(P)-binding Rossmann-fold domains"/>
    <property type="match status" value="1"/>
</dbReference>
<evidence type="ECO:0000256" key="8">
    <source>
        <dbReference type="ARBA" id="ARBA00023064"/>
    </source>
</evidence>
<dbReference type="SMART" id="SM01350">
    <property type="entry name" value="6PGD"/>
    <property type="match status" value="1"/>
</dbReference>
<dbReference type="FunFam" id="1.10.1040.10:FF:000002">
    <property type="entry name" value="6-phosphogluconate dehydrogenase, decarboxylating"/>
    <property type="match status" value="1"/>
</dbReference>
<evidence type="ECO:0000256" key="7">
    <source>
        <dbReference type="ARBA" id="ARBA00023002"/>
    </source>
</evidence>
<dbReference type="InterPro" id="IPR006113">
    <property type="entry name" value="6PGDH_Gnd/GntZ"/>
</dbReference>
<keyword evidence="9 13" id="KW-0570">Pentose shunt</keyword>
<dbReference type="InterPro" id="IPR006115">
    <property type="entry name" value="6PGDH_NADP-bd"/>
</dbReference>
<dbReference type="EMBL" id="BMXP01000001">
    <property type="protein sequence ID" value="GGW77022.1"/>
    <property type="molecule type" value="Genomic_DNA"/>
</dbReference>
<keyword evidence="7 13" id="KW-0560">Oxidoreductase</keyword>
<evidence type="ECO:0000256" key="1">
    <source>
        <dbReference type="ARBA" id="ARBA00002526"/>
    </source>
</evidence>
<keyword evidence="13" id="KW-0521">NADP</keyword>
<dbReference type="Pfam" id="PF03446">
    <property type="entry name" value="NAD_binding_2"/>
    <property type="match status" value="1"/>
</dbReference>
<feature type="binding site" description="in other chain" evidence="12">
    <location>
        <position position="306"/>
    </location>
    <ligand>
        <name>substrate</name>
        <note>ligand shared between dimeric partners</note>
    </ligand>
</feature>
<evidence type="ECO:0000313" key="16">
    <source>
        <dbReference type="Proteomes" id="UP000631300"/>
    </source>
</evidence>
<protein>
    <recommendedName>
        <fullName evidence="6 13">6-phosphogluconate dehydrogenase, decarboxylating</fullName>
        <ecNumber evidence="5 13">1.1.1.44</ecNumber>
    </recommendedName>
</protein>
<comment type="catalytic activity">
    <reaction evidence="10 13">
        <text>6-phospho-D-gluconate + NADP(+) = D-ribulose 5-phosphate + CO2 + NADPH</text>
        <dbReference type="Rhea" id="RHEA:10116"/>
        <dbReference type="ChEBI" id="CHEBI:16526"/>
        <dbReference type="ChEBI" id="CHEBI:57783"/>
        <dbReference type="ChEBI" id="CHEBI:58121"/>
        <dbReference type="ChEBI" id="CHEBI:58349"/>
        <dbReference type="ChEBI" id="CHEBI:58759"/>
        <dbReference type="EC" id="1.1.1.44"/>
    </reaction>
</comment>
<dbReference type="AlphaFoldDB" id="A0A918MWS5"/>
<reference evidence="15" key="1">
    <citation type="journal article" date="2014" name="Int. J. Syst. Evol. Microbiol.">
        <title>Complete genome sequence of Corynebacterium casei LMG S-19264T (=DSM 44701T), isolated from a smear-ripened cheese.</title>
        <authorList>
            <consortium name="US DOE Joint Genome Institute (JGI-PGF)"/>
            <person name="Walter F."/>
            <person name="Albersmeier A."/>
            <person name="Kalinowski J."/>
            <person name="Ruckert C."/>
        </authorList>
    </citation>
    <scope>NUCLEOTIDE SEQUENCE</scope>
    <source>
        <strain evidence="15">KCTC 22164</strain>
    </source>
</reference>
<dbReference type="Gene3D" id="3.40.50.720">
    <property type="entry name" value="NAD(P)-binding Rossmann-like Domain"/>
    <property type="match status" value="1"/>
</dbReference>
<feature type="binding site" description="in other chain" evidence="12">
    <location>
        <begin position="156"/>
        <end position="158"/>
    </location>
    <ligand>
        <name>substrate</name>
        <note>ligand shared between dimeric partners</note>
    </ligand>
</feature>
<evidence type="ECO:0000256" key="10">
    <source>
        <dbReference type="ARBA" id="ARBA00048640"/>
    </source>
</evidence>
<evidence type="ECO:0000256" key="9">
    <source>
        <dbReference type="ARBA" id="ARBA00023126"/>
    </source>
</evidence>
<comment type="subunit">
    <text evidence="4">Homodimer.</text>
</comment>
<dbReference type="InterPro" id="IPR013328">
    <property type="entry name" value="6PGD_dom2"/>
</dbReference>
<dbReference type="Gene3D" id="1.10.1040.10">
    <property type="entry name" value="N-(1-d-carboxylethyl)-l-norvaline Dehydrogenase, domain 2"/>
    <property type="match status" value="1"/>
</dbReference>
<evidence type="ECO:0000259" key="14">
    <source>
        <dbReference type="SMART" id="SM01350"/>
    </source>
</evidence>
<dbReference type="InterPro" id="IPR036291">
    <property type="entry name" value="NAD(P)-bd_dom_sf"/>
</dbReference>
<keyword evidence="16" id="KW-1185">Reference proteome</keyword>
<sequence length="528" mass="57895">MMRTHLKQEGVSMQNEGGKAQSAECDIGFIGLGVMGNNLTMNLVDHGYRVACFDLDQQKVEAIRSKDASERADGTAPRVEGCSSYTELLSKLKAPHLIFLSVPAGDPVDHVCNHLIDAGIQADDIVVDTGNSLWTDSVAREEQYKGKFIFFSTAVSGGEVGARFGPSLMPSGNPYAWTRIEPVLTAIAAKVDPETGKPITSHTPGEPITEGEPCATYIGPVGAGHYVKMVHNGIEYADMQLICETYHVMRNALHMAPAEIAEVFRRWNDGKLNSYLMEISAEVLEQLDPETHTPLVDVILDKAGQKGTGLWTAVSALQVGSPAQTIASAVFARSLSSLKDERMAASETLSGPSAKNYSDEEKAELIHKLEEALYCSKICAYAQGFQLMAMAGKEHGWDLDFGEIAKIWRAGCIIRAVFLQSISQAYEKDEELTNLLIDPFFAEQITRYQADWRESIAQATLAGVPCPAMMSALSYYDSYRTAVLPANLLQGQRDYFGAHTYQRVDKPAGKKYHLEWSDPARPQTAIKR</sequence>
<evidence type="ECO:0000256" key="13">
    <source>
        <dbReference type="RuleBase" id="RU000485"/>
    </source>
</evidence>
<evidence type="ECO:0000256" key="6">
    <source>
        <dbReference type="ARBA" id="ARBA00018193"/>
    </source>
</evidence>
<evidence type="ECO:0000256" key="2">
    <source>
        <dbReference type="ARBA" id="ARBA00004874"/>
    </source>
</evidence>
<dbReference type="EC" id="1.1.1.44" evidence="5 13"/>
<dbReference type="PRINTS" id="PR00076">
    <property type="entry name" value="6PGDHDRGNASE"/>
</dbReference>
<feature type="binding site" description="in other chain" evidence="12">
    <location>
        <begin position="231"/>
        <end position="232"/>
    </location>
    <ligand>
        <name>substrate</name>
        <note>ligand shared between dimeric partners</note>
    </ligand>
</feature>
<dbReference type="GO" id="GO:0004616">
    <property type="term" value="F:phosphogluconate dehydrogenase (decarboxylating) activity"/>
    <property type="evidence" value="ECO:0007669"/>
    <property type="project" value="UniProtKB-EC"/>
</dbReference>
<proteinExistence type="inferred from homology"/>
<name>A0A918MWS5_9ALTE</name>
<evidence type="ECO:0000256" key="4">
    <source>
        <dbReference type="ARBA" id="ARBA00011738"/>
    </source>
</evidence>
<dbReference type="GO" id="GO:0019521">
    <property type="term" value="P:D-gluconate metabolic process"/>
    <property type="evidence" value="ECO:0007669"/>
    <property type="project" value="UniProtKB-KW"/>
</dbReference>
<dbReference type="Pfam" id="PF00393">
    <property type="entry name" value="6PGD"/>
    <property type="match status" value="1"/>
</dbReference>
<dbReference type="Gene3D" id="1.20.5.320">
    <property type="entry name" value="6-Phosphogluconate Dehydrogenase, domain 3"/>
    <property type="match status" value="1"/>
</dbReference>
<comment type="similarity">
    <text evidence="3 13">Belongs to the 6-phosphogluconate dehydrogenase family.</text>
</comment>
<keyword evidence="8 13" id="KW-0311">Gluconate utilization</keyword>
<feature type="active site" description="Proton acceptor" evidence="11">
    <location>
        <position position="228"/>
    </location>
</feature>
<dbReference type="Proteomes" id="UP000631300">
    <property type="component" value="Unassembled WGS sequence"/>
</dbReference>
<feature type="domain" description="6-phosphogluconate dehydrogenase C-terminal" evidence="14">
    <location>
        <begin position="224"/>
        <end position="517"/>
    </location>
</feature>
<dbReference type="NCBIfam" id="TIGR00873">
    <property type="entry name" value="gnd"/>
    <property type="match status" value="1"/>
</dbReference>
<dbReference type="NCBIfam" id="NF006765">
    <property type="entry name" value="PRK09287.1"/>
    <property type="match status" value="1"/>
</dbReference>